<dbReference type="Pfam" id="PF03215">
    <property type="entry name" value="Rad17"/>
    <property type="match status" value="1"/>
</dbReference>
<dbReference type="Gene3D" id="1.20.272.10">
    <property type="match status" value="1"/>
</dbReference>
<evidence type="ECO:0000256" key="1">
    <source>
        <dbReference type="ARBA" id="ARBA00004123"/>
    </source>
</evidence>
<feature type="compositionally biased region" description="Low complexity" evidence="11">
    <location>
        <begin position="840"/>
        <end position="850"/>
    </location>
</feature>
<dbReference type="CDD" id="cd00009">
    <property type="entry name" value="AAA"/>
    <property type="match status" value="1"/>
</dbReference>
<dbReference type="InterPro" id="IPR003593">
    <property type="entry name" value="AAA+_ATPase"/>
</dbReference>
<feature type="compositionally biased region" description="Low complexity" evidence="11">
    <location>
        <begin position="272"/>
        <end position="291"/>
    </location>
</feature>
<dbReference type="GO" id="GO:0003689">
    <property type="term" value="F:DNA clamp loader activity"/>
    <property type="evidence" value="ECO:0007669"/>
    <property type="project" value="UniProtKB-UniRule"/>
</dbReference>
<keyword evidence="4" id="KW-0597">Phosphoprotein</keyword>
<dbReference type="InterPro" id="IPR001357">
    <property type="entry name" value="BRCT_dom"/>
</dbReference>
<dbReference type="GO" id="GO:0005663">
    <property type="term" value="C:DNA replication factor C complex"/>
    <property type="evidence" value="ECO:0007669"/>
    <property type="project" value="InterPro"/>
</dbReference>
<dbReference type="Pfam" id="PF08519">
    <property type="entry name" value="RFC1"/>
    <property type="match status" value="1"/>
</dbReference>
<dbReference type="InterPro" id="IPR047854">
    <property type="entry name" value="RFC_lid"/>
</dbReference>
<dbReference type="PROSITE" id="PS50172">
    <property type="entry name" value="BRCT"/>
    <property type="match status" value="1"/>
</dbReference>
<evidence type="ECO:0000313" key="14">
    <source>
        <dbReference type="Proteomes" id="UP001151518"/>
    </source>
</evidence>
<keyword evidence="8" id="KW-0238">DNA-binding</keyword>
<feature type="region of interest" description="Disordered" evidence="11">
    <location>
        <begin position="192"/>
        <end position="211"/>
    </location>
</feature>
<evidence type="ECO:0000259" key="12">
    <source>
        <dbReference type="PROSITE" id="PS50172"/>
    </source>
</evidence>
<evidence type="ECO:0000256" key="7">
    <source>
        <dbReference type="ARBA" id="ARBA00022840"/>
    </source>
</evidence>
<evidence type="ECO:0000256" key="6">
    <source>
        <dbReference type="ARBA" id="ARBA00022741"/>
    </source>
</evidence>
<dbReference type="FunFam" id="3.40.50.10190:FF:000001">
    <property type="entry name" value="Replication factor C subunit 1"/>
    <property type="match status" value="1"/>
</dbReference>
<dbReference type="SMART" id="SM00382">
    <property type="entry name" value="AAA"/>
    <property type="match status" value="1"/>
</dbReference>
<dbReference type="OrthoDB" id="446168at2759"/>
<reference evidence="13" key="1">
    <citation type="submission" date="2022-07" db="EMBL/GenBank/DDBJ databases">
        <title>Phylogenomic reconstructions and comparative analyses of Kickxellomycotina fungi.</title>
        <authorList>
            <person name="Reynolds N.K."/>
            <person name="Stajich J.E."/>
            <person name="Barry K."/>
            <person name="Grigoriev I.V."/>
            <person name="Crous P."/>
            <person name="Smith M.E."/>
        </authorList>
    </citation>
    <scope>NUCLEOTIDE SEQUENCE</scope>
    <source>
        <strain evidence="13">NRRL 3115</strain>
    </source>
</reference>
<evidence type="ECO:0000313" key="13">
    <source>
        <dbReference type="EMBL" id="KAJ2676829.1"/>
    </source>
</evidence>
<feature type="compositionally biased region" description="Basic and acidic residues" evidence="11">
    <location>
        <begin position="230"/>
        <end position="251"/>
    </location>
</feature>
<dbReference type="FunFam" id="3.40.50.300:FF:000395">
    <property type="entry name" value="Replication factor C subunit 1"/>
    <property type="match status" value="1"/>
</dbReference>
<dbReference type="SUPFAM" id="SSF48019">
    <property type="entry name" value="post-AAA+ oligomerization domain-like"/>
    <property type="match status" value="1"/>
</dbReference>
<dbReference type="FunFam" id="1.20.272.10:FF:000005">
    <property type="entry name" value="Replication factor C subunit 1"/>
    <property type="match status" value="1"/>
</dbReference>
<keyword evidence="5 10" id="KW-0235">DNA replication</keyword>
<dbReference type="SUPFAM" id="SSF52113">
    <property type="entry name" value="BRCT domain"/>
    <property type="match status" value="1"/>
</dbReference>
<evidence type="ECO:0000256" key="11">
    <source>
        <dbReference type="SAM" id="MobiDB-lite"/>
    </source>
</evidence>
<keyword evidence="7 10" id="KW-0067">ATP-binding</keyword>
<dbReference type="Proteomes" id="UP001151518">
    <property type="component" value="Unassembled WGS sequence"/>
</dbReference>
<gene>
    <name evidence="13" type="primary">rfc1</name>
    <name evidence="13" type="ORF">GGI25_003364</name>
</gene>
<dbReference type="InterPro" id="IPR008921">
    <property type="entry name" value="DNA_pol3_clamp-load_cplx_C"/>
</dbReference>
<dbReference type="InterPro" id="IPR012178">
    <property type="entry name" value="RFC1"/>
</dbReference>
<dbReference type="GO" id="GO:0006281">
    <property type="term" value="P:DNA repair"/>
    <property type="evidence" value="ECO:0007669"/>
    <property type="project" value="InterPro"/>
</dbReference>
<evidence type="ECO:0000256" key="8">
    <source>
        <dbReference type="ARBA" id="ARBA00023125"/>
    </source>
</evidence>
<dbReference type="FunFam" id="1.10.8.60:FF:000021">
    <property type="entry name" value="Replication factor C subunit 1"/>
    <property type="match status" value="1"/>
</dbReference>
<evidence type="ECO:0000256" key="2">
    <source>
        <dbReference type="ARBA" id="ARBA00006116"/>
    </source>
</evidence>
<evidence type="ECO:0000256" key="10">
    <source>
        <dbReference type="PIRNR" id="PIRNR036578"/>
    </source>
</evidence>
<proteinExistence type="inferred from homology"/>
<dbReference type="PIRSF" id="PIRSF036578">
    <property type="entry name" value="RFC1"/>
    <property type="match status" value="1"/>
</dbReference>
<dbReference type="AlphaFoldDB" id="A0A9W8G646"/>
<dbReference type="PANTHER" id="PTHR23389:SF6">
    <property type="entry name" value="REPLICATION FACTOR C SUBUNIT 1"/>
    <property type="match status" value="1"/>
</dbReference>
<comment type="caution">
    <text evidence="13">The sequence shown here is derived from an EMBL/GenBank/DDBJ whole genome shotgun (WGS) entry which is preliminary data.</text>
</comment>
<dbReference type="Gene3D" id="3.40.50.10190">
    <property type="entry name" value="BRCT domain"/>
    <property type="match status" value="1"/>
</dbReference>
<feature type="domain" description="BRCT" evidence="12">
    <location>
        <begin position="112"/>
        <end position="193"/>
    </location>
</feature>
<dbReference type="Gene3D" id="3.40.50.300">
    <property type="entry name" value="P-loop containing nucleotide triphosphate hydrolases"/>
    <property type="match status" value="1"/>
</dbReference>
<dbReference type="SUPFAM" id="SSF52540">
    <property type="entry name" value="P-loop containing nucleoside triphosphate hydrolases"/>
    <property type="match status" value="1"/>
</dbReference>
<comment type="similarity">
    <text evidence="2 10">Belongs to the activator 1 large subunit family.</text>
</comment>
<feature type="region of interest" description="Disordered" evidence="11">
    <location>
        <begin position="795"/>
        <end position="865"/>
    </location>
</feature>
<feature type="region of interest" description="Disordered" evidence="11">
    <location>
        <begin position="220"/>
        <end position="292"/>
    </location>
</feature>
<name>A0A9W8G646_9FUNG</name>
<dbReference type="CDD" id="cd18140">
    <property type="entry name" value="HLD_clamp_RFC"/>
    <property type="match status" value="1"/>
</dbReference>
<dbReference type="InterPro" id="IPR013725">
    <property type="entry name" value="DNA_replication_fac_RFC1_C"/>
</dbReference>
<dbReference type="GO" id="GO:0005524">
    <property type="term" value="F:ATP binding"/>
    <property type="evidence" value="ECO:0007669"/>
    <property type="project" value="UniProtKB-UniRule"/>
</dbReference>
<protein>
    <recommendedName>
        <fullName evidence="3 10">Replication factor C subunit 1</fullName>
    </recommendedName>
</protein>
<dbReference type="Pfam" id="PF00533">
    <property type="entry name" value="BRCT"/>
    <property type="match status" value="1"/>
</dbReference>
<evidence type="ECO:0000256" key="5">
    <source>
        <dbReference type="ARBA" id="ARBA00022705"/>
    </source>
</evidence>
<organism evidence="13 14">
    <name type="scientific">Coemansia spiralis</name>
    <dbReference type="NCBI Taxonomy" id="417178"/>
    <lineage>
        <taxon>Eukaryota</taxon>
        <taxon>Fungi</taxon>
        <taxon>Fungi incertae sedis</taxon>
        <taxon>Zoopagomycota</taxon>
        <taxon>Kickxellomycotina</taxon>
        <taxon>Kickxellomycetes</taxon>
        <taxon>Kickxellales</taxon>
        <taxon>Kickxellaceae</taxon>
        <taxon>Coemansia</taxon>
    </lineage>
</organism>
<sequence>MPRGRHRIEDSEEEIDPEEFFSSPRKSDSKANPASKPKTEPKPKSKHAVAQKPKEEKMSVDTADAMDVDEPKEIGFPASELPDVAPKKFSYAQHMQHMGGAKHPGSKSTPEGAPNCLADLRFVVTGEFSSLSREEITDLIKVYGGHLTSAVSGKTSFLVVGGDPGSSKVKKAKSLKTRCLYEDDLFELIRSSKDSSSSSALSQEGPHEELQELEGAEPLSQMDVSQDQQEPLHDSKGKAKEKAEAKVEHHATPKKRHQEVASKASNVAPHLSASQPDAASSPSSAAATDPSELWTEKYKPKKLSELCGHKGNAELILHWLSQWATGLIPDRRAILISGPPGIGKTTTAHLVSKLAGFDVLELNASETRSKSTLKDILGSAVGNRGVLEFDRKKIRSLEATQEQQLKNDGDLQRSLTTSGAKKLVVIMDEVDGMSGGDRGGSTELIQLVKRTRVPIICICNDRQSTKVRSLANYCEDMKFRRPTEQQMRARLNTIAFREGLKLEPNAVAQLVQSTHNDIRQIINLLSSYSLNKSSMSYMDSKAFSTLNKKEVSVGPFDVIGKYLNGVENMGMSFADKLDLYYNDFSIIPLFVQENYIDNRPARADSELGFLDSLSNAADLISEADLVDNKLRGTQQWGLMPLHAALSCVGPAQYMRGGHNGMYRFPGWLGQNSKGNKLGRMLREVQSHMRLRVSADKTEIRKSYIPSMVPELVTPLVSQGAGGIPDVISMMDHYYLNKEHWDAMLELHLDGDKLLKMVPTAVKTAFTREYNKGNHPIAYQTLSGVASGKAVSDAASAASLKPDTEDYVDLDEAEEAEEDSATTSDIEDDALAKPVKRKAGNRAGAKASGSGVSMSKAAAPRKRRKP</sequence>
<dbReference type="GO" id="GO:0003677">
    <property type="term" value="F:DNA binding"/>
    <property type="evidence" value="ECO:0007669"/>
    <property type="project" value="UniProtKB-KW"/>
</dbReference>
<dbReference type="EMBL" id="JANBTW010000036">
    <property type="protein sequence ID" value="KAJ2676829.1"/>
    <property type="molecule type" value="Genomic_DNA"/>
</dbReference>
<evidence type="ECO:0000256" key="3">
    <source>
        <dbReference type="ARBA" id="ARBA00020401"/>
    </source>
</evidence>
<evidence type="ECO:0000256" key="4">
    <source>
        <dbReference type="ARBA" id="ARBA00022553"/>
    </source>
</evidence>
<keyword evidence="6 10" id="KW-0547">Nucleotide-binding</keyword>
<feature type="compositionally biased region" description="Acidic residues" evidence="11">
    <location>
        <begin position="10"/>
        <end position="19"/>
    </location>
</feature>
<dbReference type="PANTHER" id="PTHR23389">
    <property type="entry name" value="CHROMOSOME TRANSMISSION FIDELITY FACTOR 18"/>
    <property type="match status" value="1"/>
</dbReference>
<dbReference type="SMART" id="SM00292">
    <property type="entry name" value="BRCT"/>
    <property type="match status" value="1"/>
</dbReference>
<comment type="subcellular location">
    <subcellularLocation>
        <location evidence="1 10">Nucleus</location>
    </subcellularLocation>
</comment>
<dbReference type="Gene3D" id="1.10.8.60">
    <property type="match status" value="1"/>
</dbReference>
<feature type="region of interest" description="Disordered" evidence="11">
    <location>
        <begin position="1"/>
        <end position="80"/>
    </location>
</feature>
<dbReference type="InterPro" id="IPR036420">
    <property type="entry name" value="BRCT_dom_sf"/>
</dbReference>
<accession>A0A9W8G646</accession>
<keyword evidence="9 10" id="KW-0539">Nucleus</keyword>
<feature type="compositionally biased region" description="Acidic residues" evidence="11">
    <location>
        <begin position="804"/>
        <end position="828"/>
    </location>
</feature>
<dbReference type="GO" id="GO:0005634">
    <property type="term" value="C:nucleus"/>
    <property type="evidence" value="ECO:0007669"/>
    <property type="project" value="UniProtKB-SubCell"/>
</dbReference>
<dbReference type="GO" id="GO:0006271">
    <property type="term" value="P:DNA strand elongation involved in DNA replication"/>
    <property type="evidence" value="ECO:0007669"/>
    <property type="project" value="UniProtKB-ARBA"/>
</dbReference>
<evidence type="ECO:0000256" key="9">
    <source>
        <dbReference type="ARBA" id="ARBA00023242"/>
    </source>
</evidence>
<dbReference type="InterPro" id="IPR027417">
    <property type="entry name" value="P-loop_NTPase"/>
</dbReference>
<dbReference type="Pfam" id="PF25361">
    <property type="entry name" value="AAA_lid_RFC1"/>
    <property type="match status" value="1"/>
</dbReference>